<reference evidence="18 19" key="1">
    <citation type="submission" date="2018-04" db="EMBL/GenBank/DDBJ databases">
        <title>The genome of golden apple snail Pomacea canaliculata provides insight into stress tolerance and invasive adaptation.</title>
        <authorList>
            <person name="Liu C."/>
            <person name="Liu B."/>
            <person name="Ren Y."/>
            <person name="Zhang Y."/>
            <person name="Wang H."/>
            <person name="Li S."/>
            <person name="Jiang F."/>
            <person name="Yin L."/>
            <person name="Zhang G."/>
            <person name="Qian W."/>
            <person name="Fan W."/>
        </authorList>
    </citation>
    <scope>NUCLEOTIDE SEQUENCE [LARGE SCALE GENOMIC DNA]</scope>
    <source>
        <strain evidence="18">SZHN2017</strain>
        <tissue evidence="18">Muscle</tissue>
    </source>
</reference>
<evidence type="ECO:0000259" key="16">
    <source>
        <dbReference type="PROSITE" id="PS51192"/>
    </source>
</evidence>
<feature type="domain" description="Tudor" evidence="15">
    <location>
        <begin position="1011"/>
        <end position="1082"/>
    </location>
</feature>
<evidence type="ECO:0000313" key="19">
    <source>
        <dbReference type="Proteomes" id="UP000245119"/>
    </source>
</evidence>
<dbReference type="GO" id="GO:0005737">
    <property type="term" value="C:cytoplasm"/>
    <property type="evidence" value="ECO:0007669"/>
    <property type="project" value="UniProtKB-SubCell"/>
</dbReference>
<evidence type="ECO:0000256" key="11">
    <source>
        <dbReference type="ARBA" id="ARBA00022871"/>
    </source>
</evidence>
<keyword evidence="8" id="KW-0378">Hydrolase</keyword>
<dbReference type="PROSITE" id="PS51194">
    <property type="entry name" value="HELICASE_CTER"/>
    <property type="match status" value="1"/>
</dbReference>
<proteinExistence type="inferred from homology"/>
<dbReference type="Pfam" id="PF00567">
    <property type="entry name" value="TUDOR"/>
    <property type="match status" value="1"/>
</dbReference>
<evidence type="ECO:0000256" key="8">
    <source>
        <dbReference type="ARBA" id="ARBA00022801"/>
    </source>
</evidence>
<evidence type="ECO:0000256" key="1">
    <source>
        <dbReference type="ARBA" id="ARBA00004496"/>
    </source>
</evidence>
<comment type="subcellular location">
    <subcellularLocation>
        <location evidence="1">Cytoplasm</location>
    </subcellularLocation>
</comment>
<dbReference type="GO" id="GO:0030154">
    <property type="term" value="P:cell differentiation"/>
    <property type="evidence" value="ECO:0007669"/>
    <property type="project" value="UniProtKB-KW"/>
</dbReference>
<dbReference type="Gene3D" id="1.20.120.1080">
    <property type="match status" value="1"/>
</dbReference>
<dbReference type="InterPro" id="IPR013087">
    <property type="entry name" value="Znf_C2H2_type"/>
</dbReference>
<dbReference type="OrthoDB" id="66977at2759"/>
<dbReference type="Gene3D" id="2.40.50.90">
    <property type="match status" value="1"/>
</dbReference>
<dbReference type="InterPro" id="IPR007502">
    <property type="entry name" value="Helicase-assoc_dom"/>
</dbReference>
<dbReference type="InterPro" id="IPR001650">
    <property type="entry name" value="Helicase_C-like"/>
</dbReference>
<sequence length="1543" mass="175773">MSRLTAELTLDQIDEWFSIGKSKAIKLASIPAGTLQGRLLDPQTGKAYVPEKPNFDRYYPAYKRDGTHQPFPDDYIQQLRRQEETLERLPGTSLSPFIGHVSRCLNHHSSGKLNNSMEQLDIDSTFDGSIQVSGNTVPHNATHVYDSYNFQHQYDPKLPITHHREEVVANIESNQVTIIQGSTGSGKTTQVPQFILDHYAQEQRYCNIVVTQPRRIAAVSIARRVCKERNWALGTVCGYQIGMERQASEDTRLLYCTTGVLREKFLGKKNMHEYTHVILDEVHERDQDSDFLLLIVKKLLRTNSRHVKVVLMSATMNSDEFASYFSLPVRDVLEPAPVVNVEGHVFTVSQFFIDNLTKLGPLPHFEECYPQLYPEVVEIAKCLVQQLDKLEEKEQGIDPSTGFAPVRGSVLVFIPGKKLKFDETEADSLHYAMSSHCYRLTVIPLHSTITLDEQSRVFLPPAKGYRKVILSTNIAESSITVPDIKYVIDFCLTKNMICDRNTNFTHLQVEWASHSNCTQRKGRAGRVSHGRVYFMVPRDFYDNCLPSLSIPEMQRCPLDLLVLKSKLLEMGEPIAVLSQALSPPDLNDIECTILSLKEVGALCIQSEGTINRYDGDLTFIGRVLADLPVDIRVGKLMILGYVFGLLEECIIIGAALSLKSLFSSPFQRKLDAFKHKLSWSDNSLSDCLAILNAYRVWEKKKQLREFQRTGQTEKDWGLSNFIQIRSIKEVSELVKELEQRLEKFNLLKVRPYSQHEAHAQESTDSQNLLLLKIVLCGAFYPNYFLKKTVEEDEAVKCLSNHDPLNTVMSYTPNRIENDLLVVVRVLGIVKEGTRATTNQGLLYKDRLVQIFSDCGKNPSVTVEESRAYISFPWTNTSWKKQNGVHPAVYTAIKKRHLRIPMVLDSYDAVEVNKMMKVLVEAQEQAASQGLLRTNRMAAADSVLPSENIAVIPHPIAVPEPSMSVLEILITEVVEFGHFFAQCMETNSVQNLKMLLEMLNSPGSQLQNLQQRPFLGMLCAAPYLDEEELFYRARVEELVDDLVQTRNGSRRMTCAKVFFVDFGNTEKIPLDRLCRLPPEAMNIPAVAFECELIEIRPSIIRCTEGKWSHEANLAFRSMVINKKFLVQVYSVVANVVRLKMFERLPNGREIVVNEQLVNLQFADKAEEPYLSKKDHEWREMQLSEARKTTSPMSSTMATQPMLRLEVKQPPSNACRKGRKIVAGSELTEAENERGWVTELAHLCLFGPVSMGWKTVFTLSCEFDNFRSVRVDPESVNSAAVDNEPQNRHSRLMVAAFVGLNPDGDVLVARDTTIMPQIPGLPALVCLLFTPTAELRTDRKKQYYIGALCGLGFNPEDRNLPLLPDTDIEVTFDVRIDDDDIQLINHVRHVINMALGSRSKTAEWGSEAVASLIQLPSREKLLRLLQRRREPLEPHYFHKSHIWNQIHSDDMIYMEENPDSDFLTLLQLHSMIELQQPEAQIPADFWNHIQQHIRYLHRVAKREVVVRDSVKCELCNMVIDTPHLLEVHLQTQRHIKREERVKQAL</sequence>
<accession>A0A2T7NZD9</accession>
<keyword evidence="6" id="KW-0547">Nucleotide-binding</keyword>
<evidence type="ECO:0000256" key="14">
    <source>
        <dbReference type="ARBA" id="ARBA00047984"/>
    </source>
</evidence>
<dbReference type="Pfam" id="PF00271">
    <property type="entry name" value="Helicase_C"/>
    <property type="match status" value="1"/>
</dbReference>
<evidence type="ECO:0000259" key="15">
    <source>
        <dbReference type="PROSITE" id="PS50304"/>
    </source>
</evidence>
<protein>
    <recommendedName>
        <fullName evidence="3">RNA helicase</fullName>
        <ecNumber evidence="3">3.6.4.13</ecNumber>
    </recommendedName>
</protein>
<keyword evidence="7" id="KW-0221">Differentiation</keyword>
<gene>
    <name evidence="18" type="ORF">C0Q70_14205</name>
</gene>
<dbReference type="Pfam" id="PF21010">
    <property type="entry name" value="HA2_C"/>
    <property type="match status" value="1"/>
</dbReference>
<keyword evidence="11" id="KW-0744">Spermatogenesis</keyword>
<dbReference type="Proteomes" id="UP000245119">
    <property type="component" value="Linkage Group LG8"/>
</dbReference>
<keyword evidence="4" id="KW-0217">Developmental protein</keyword>
<feature type="domain" description="Helicase ATP-binding" evidence="16">
    <location>
        <begin position="168"/>
        <end position="334"/>
    </location>
</feature>
<evidence type="ECO:0000256" key="9">
    <source>
        <dbReference type="ARBA" id="ARBA00022806"/>
    </source>
</evidence>
<dbReference type="EC" id="3.6.4.13" evidence="3"/>
<dbReference type="Gene3D" id="2.30.30.140">
    <property type="match status" value="1"/>
</dbReference>
<dbReference type="InterPro" id="IPR027417">
    <property type="entry name" value="P-loop_NTPase"/>
</dbReference>
<evidence type="ECO:0000256" key="4">
    <source>
        <dbReference type="ARBA" id="ARBA00022473"/>
    </source>
</evidence>
<dbReference type="PROSITE" id="PS50304">
    <property type="entry name" value="TUDOR"/>
    <property type="match status" value="1"/>
</dbReference>
<evidence type="ECO:0000256" key="5">
    <source>
        <dbReference type="ARBA" id="ARBA00022490"/>
    </source>
</evidence>
<comment type="caution">
    <text evidence="18">The sequence shown here is derived from an EMBL/GenBank/DDBJ whole genome shotgun (WGS) entry which is preliminary data.</text>
</comment>
<evidence type="ECO:0000256" key="13">
    <source>
        <dbReference type="ARBA" id="ARBA00023254"/>
    </source>
</evidence>
<organism evidence="18 19">
    <name type="scientific">Pomacea canaliculata</name>
    <name type="common">Golden apple snail</name>
    <dbReference type="NCBI Taxonomy" id="400727"/>
    <lineage>
        <taxon>Eukaryota</taxon>
        <taxon>Metazoa</taxon>
        <taxon>Spiralia</taxon>
        <taxon>Lophotrochozoa</taxon>
        <taxon>Mollusca</taxon>
        <taxon>Gastropoda</taxon>
        <taxon>Caenogastropoda</taxon>
        <taxon>Architaenioglossa</taxon>
        <taxon>Ampullarioidea</taxon>
        <taxon>Ampullariidae</taxon>
        <taxon>Pomacea</taxon>
    </lineage>
</organism>
<dbReference type="FunFam" id="3.40.50.300:FF:001113">
    <property type="entry name" value="ATP-dependent RNA helicase TDRD9"/>
    <property type="match status" value="1"/>
</dbReference>
<dbReference type="Gene3D" id="3.40.50.300">
    <property type="entry name" value="P-loop containing nucleotide triphosphate hydrolases"/>
    <property type="match status" value="2"/>
</dbReference>
<dbReference type="CDD" id="cd18791">
    <property type="entry name" value="SF2_C_RHA"/>
    <property type="match status" value="1"/>
</dbReference>
<evidence type="ECO:0000256" key="7">
    <source>
        <dbReference type="ARBA" id="ARBA00022782"/>
    </source>
</evidence>
<comment type="similarity">
    <text evidence="2">Belongs to the DEAD box helicase family. DEAH subfamily.</text>
</comment>
<evidence type="ECO:0000256" key="12">
    <source>
        <dbReference type="ARBA" id="ARBA00023158"/>
    </source>
</evidence>
<keyword evidence="9" id="KW-0347">Helicase</keyword>
<evidence type="ECO:0000259" key="17">
    <source>
        <dbReference type="PROSITE" id="PS51194"/>
    </source>
</evidence>
<feature type="domain" description="Helicase C-terminal" evidence="17">
    <location>
        <begin position="382"/>
        <end position="569"/>
    </location>
</feature>
<dbReference type="SMART" id="SM00333">
    <property type="entry name" value="TUDOR"/>
    <property type="match status" value="1"/>
</dbReference>
<dbReference type="InterPro" id="IPR011545">
    <property type="entry name" value="DEAD/DEAH_box_helicase_dom"/>
</dbReference>
<dbReference type="InterPro" id="IPR002999">
    <property type="entry name" value="Tudor"/>
</dbReference>
<dbReference type="SMART" id="SM00847">
    <property type="entry name" value="HA2"/>
    <property type="match status" value="1"/>
</dbReference>
<comment type="catalytic activity">
    <reaction evidence="14">
        <text>ATP + H2O = ADP + phosphate + H(+)</text>
        <dbReference type="Rhea" id="RHEA:13065"/>
        <dbReference type="ChEBI" id="CHEBI:15377"/>
        <dbReference type="ChEBI" id="CHEBI:15378"/>
        <dbReference type="ChEBI" id="CHEBI:30616"/>
        <dbReference type="ChEBI" id="CHEBI:43474"/>
        <dbReference type="ChEBI" id="CHEBI:456216"/>
        <dbReference type="EC" id="3.6.4.13"/>
    </reaction>
</comment>
<dbReference type="PROSITE" id="PS51192">
    <property type="entry name" value="HELICASE_ATP_BIND_1"/>
    <property type="match status" value="1"/>
</dbReference>
<dbReference type="SUPFAM" id="SSF52540">
    <property type="entry name" value="P-loop containing nucleoside triphosphate hydrolases"/>
    <property type="match status" value="1"/>
</dbReference>
<keyword evidence="13" id="KW-0469">Meiosis</keyword>
<dbReference type="FunFam" id="1.20.120.1080:FF:000081">
    <property type="entry name" value="Tudor domain containing 9"/>
    <property type="match status" value="1"/>
</dbReference>
<dbReference type="Pfam" id="PF00270">
    <property type="entry name" value="DEAD"/>
    <property type="match status" value="1"/>
</dbReference>
<keyword evidence="10" id="KW-0067">ATP-binding</keyword>
<dbReference type="EMBL" id="PZQS01000008">
    <property type="protein sequence ID" value="PVD26528.1"/>
    <property type="molecule type" value="Genomic_DNA"/>
</dbReference>
<dbReference type="GO" id="GO:0007283">
    <property type="term" value="P:spermatogenesis"/>
    <property type="evidence" value="ECO:0007669"/>
    <property type="project" value="UniProtKB-KW"/>
</dbReference>
<dbReference type="SUPFAM" id="SSF63748">
    <property type="entry name" value="Tudor/PWWP/MBT"/>
    <property type="match status" value="1"/>
</dbReference>
<dbReference type="InterPro" id="IPR014001">
    <property type="entry name" value="Helicase_ATP-bd"/>
</dbReference>
<evidence type="ECO:0000256" key="2">
    <source>
        <dbReference type="ARBA" id="ARBA00008792"/>
    </source>
</evidence>
<dbReference type="GO" id="GO:0003724">
    <property type="term" value="F:RNA helicase activity"/>
    <property type="evidence" value="ECO:0007669"/>
    <property type="project" value="UniProtKB-EC"/>
</dbReference>
<dbReference type="GO" id="GO:0003723">
    <property type="term" value="F:RNA binding"/>
    <property type="evidence" value="ECO:0007669"/>
    <property type="project" value="TreeGrafter"/>
</dbReference>
<keyword evidence="12" id="KW-0943">RNA-mediated gene silencing</keyword>
<evidence type="ECO:0000256" key="10">
    <source>
        <dbReference type="ARBA" id="ARBA00022840"/>
    </source>
</evidence>
<name>A0A2T7NZD9_POMCA</name>
<dbReference type="PANTHER" id="PTHR18934:SF113">
    <property type="entry name" value="ATP-DEPENDENT RNA HELICASE TDRD9"/>
    <property type="match status" value="1"/>
</dbReference>
<dbReference type="PANTHER" id="PTHR18934">
    <property type="entry name" value="ATP-DEPENDENT RNA HELICASE"/>
    <property type="match status" value="1"/>
</dbReference>
<dbReference type="GO" id="GO:0051321">
    <property type="term" value="P:meiotic cell cycle"/>
    <property type="evidence" value="ECO:0007669"/>
    <property type="project" value="UniProtKB-KW"/>
</dbReference>
<dbReference type="SMART" id="SM00487">
    <property type="entry name" value="DEXDc"/>
    <property type="match status" value="1"/>
</dbReference>
<dbReference type="PROSITE" id="PS00028">
    <property type="entry name" value="ZINC_FINGER_C2H2_1"/>
    <property type="match status" value="1"/>
</dbReference>
<dbReference type="InterPro" id="IPR035437">
    <property type="entry name" value="SNase_OB-fold_sf"/>
</dbReference>
<dbReference type="GO" id="GO:0031047">
    <property type="term" value="P:regulatory ncRNA-mediated gene silencing"/>
    <property type="evidence" value="ECO:0007669"/>
    <property type="project" value="UniProtKB-KW"/>
</dbReference>
<keyword evidence="5" id="KW-0963">Cytoplasm</keyword>
<dbReference type="STRING" id="400727.A0A2T7NZD9"/>
<evidence type="ECO:0000313" key="18">
    <source>
        <dbReference type="EMBL" id="PVD26528.1"/>
    </source>
</evidence>
<evidence type="ECO:0000256" key="6">
    <source>
        <dbReference type="ARBA" id="ARBA00022741"/>
    </source>
</evidence>
<dbReference type="GO" id="GO:0016787">
    <property type="term" value="F:hydrolase activity"/>
    <property type="evidence" value="ECO:0007669"/>
    <property type="project" value="UniProtKB-KW"/>
</dbReference>
<dbReference type="SMART" id="SM00490">
    <property type="entry name" value="HELICc"/>
    <property type="match status" value="1"/>
</dbReference>
<dbReference type="GO" id="GO:0005524">
    <property type="term" value="F:ATP binding"/>
    <property type="evidence" value="ECO:0007669"/>
    <property type="project" value="UniProtKB-KW"/>
</dbReference>
<evidence type="ECO:0000256" key="3">
    <source>
        <dbReference type="ARBA" id="ARBA00012552"/>
    </source>
</evidence>
<keyword evidence="19" id="KW-1185">Reference proteome</keyword>